<protein>
    <submittedName>
        <fullName evidence="6">Inner membrane transport protein YeaN</fullName>
    </submittedName>
</protein>
<dbReference type="AlphaFoldDB" id="A0A654D968"/>
<feature type="transmembrane region" description="Helical" evidence="4">
    <location>
        <begin position="84"/>
        <end position="101"/>
    </location>
</feature>
<reference evidence="6 7" key="1">
    <citation type="submission" date="2019-10" db="EMBL/GenBank/DDBJ databases">
        <authorList>
            <person name="Karimi E."/>
        </authorList>
    </citation>
    <scope>NUCLEOTIDE SEQUENCE [LARGE SCALE GENOMIC DNA]</scope>
    <source>
        <strain evidence="6">Sphingobacterium sp. 8BC</strain>
    </source>
</reference>
<evidence type="ECO:0000313" key="7">
    <source>
        <dbReference type="Proteomes" id="UP000432350"/>
    </source>
</evidence>
<evidence type="ECO:0000313" key="6">
    <source>
        <dbReference type="EMBL" id="VXD01106.1"/>
    </source>
</evidence>
<evidence type="ECO:0000256" key="1">
    <source>
        <dbReference type="ARBA" id="ARBA00022692"/>
    </source>
</evidence>
<keyword evidence="2 4" id="KW-1133">Transmembrane helix</keyword>
<accession>A0A654D968</accession>
<dbReference type="InterPro" id="IPR052524">
    <property type="entry name" value="MFS_Cyanate_Porter"/>
</dbReference>
<evidence type="ECO:0000256" key="3">
    <source>
        <dbReference type="ARBA" id="ARBA00023136"/>
    </source>
</evidence>
<dbReference type="PROSITE" id="PS50850">
    <property type="entry name" value="MFS"/>
    <property type="match status" value="1"/>
</dbReference>
<evidence type="ECO:0000256" key="4">
    <source>
        <dbReference type="SAM" id="Phobius"/>
    </source>
</evidence>
<feature type="transmembrane region" description="Helical" evidence="4">
    <location>
        <begin position="107"/>
        <end position="125"/>
    </location>
</feature>
<feature type="transmembrane region" description="Helical" evidence="4">
    <location>
        <begin position="51"/>
        <end position="72"/>
    </location>
</feature>
<feature type="transmembrane region" description="Helical" evidence="4">
    <location>
        <begin position="285"/>
        <end position="304"/>
    </location>
</feature>
<dbReference type="Proteomes" id="UP000432350">
    <property type="component" value="Unassembled WGS sequence"/>
</dbReference>
<feature type="transmembrane region" description="Helical" evidence="4">
    <location>
        <begin position="219"/>
        <end position="237"/>
    </location>
</feature>
<evidence type="ECO:0000259" key="5">
    <source>
        <dbReference type="PROSITE" id="PS50850"/>
    </source>
</evidence>
<dbReference type="RefSeq" id="WP_201303505.1">
    <property type="nucleotide sequence ID" value="NZ_CP068086.1"/>
</dbReference>
<dbReference type="PANTHER" id="PTHR23523:SF2">
    <property type="entry name" value="2-NITROIMIDAZOLE TRANSPORTER"/>
    <property type="match status" value="1"/>
</dbReference>
<dbReference type="Gene3D" id="1.20.1250.20">
    <property type="entry name" value="MFS general substrate transporter like domains"/>
    <property type="match status" value="2"/>
</dbReference>
<evidence type="ECO:0000256" key="2">
    <source>
        <dbReference type="ARBA" id="ARBA00022989"/>
    </source>
</evidence>
<organism evidence="6 7">
    <name type="scientific">Sphingobacterium multivorum</name>
    <dbReference type="NCBI Taxonomy" id="28454"/>
    <lineage>
        <taxon>Bacteria</taxon>
        <taxon>Pseudomonadati</taxon>
        <taxon>Bacteroidota</taxon>
        <taxon>Sphingobacteriia</taxon>
        <taxon>Sphingobacteriales</taxon>
        <taxon>Sphingobacteriaceae</taxon>
        <taxon>Sphingobacterium</taxon>
    </lineage>
</organism>
<sequence length="403" mass="44058">MMKENIKISAAVSWTWLPILVVVLVSTNLRSPITAVGPVLGQISEDLQLNSFQSSLLTAIPLFMFASCSVAVSRYSHKLGMHRFLLLGLMALSVGIVLRIWGNMPTLFVGSFLIGLGICVGNVVTPGYIKTNFPKQIGLMTGIFAVAMNLTAAFASGFSLRLGEWTGLGWQGSLGVWVILALLSLIIVSFDALSRKKAQGITENRPATSGIGHIFRSRLAWYISLFMGIQSLIYYSLISWLPKVLVDYGMPAEDTGWLLFLIQIAMIPIMFIGPILAHRMKDQRLMAAAVAIGMFGSIFIFWHYKLQGIYVAAILLGLSNGLSFSLSILFFTLRARSTANAIKISGMAQSVGYLIAAFGPPVFGKLHEIDATWNYSFYFLAGSIVLLLFAGWKAGEDKYVAED</sequence>
<dbReference type="InterPro" id="IPR036259">
    <property type="entry name" value="MFS_trans_sf"/>
</dbReference>
<feature type="transmembrane region" description="Helical" evidence="4">
    <location>
        <begin position="375"/>
        <end position="392"/>
    </location>
</feature>
<proteinExistence type="predicted"/>
<keyword evidence="1 4" id="KW-0812">Transmembrane</keyword>
<dbReference type="GO" id="GO:0022857">
    <property type="term" value="F:transmembrane transporter activity"/>
    <property type="evidence" value="ECO:0007669"/>
    <property type="project" value="InterPro"/>
</dbReference>
<dbReference type="SUPFAM" id="SSF103473">
    <property type="entry name" value="MFS general substrate transporter"/>
    <property type="match status" value="1"/>
</dbReference>
<dbReference type="CDD" id="cd17339">
    <property type="entry name" value="MFS_NIMT_CynX_like"/>
    <property type="match status" value="1"/>
</dbReference>
<feature type="transmembrane region" description="Helical" evidence="4">
    <location>
        <begin position="137"/>
        <end position="162"/>
    </location>
</feature>
<feature type="transmembrane region" description="Helical" evidence="4">
    <location>
        <begin position="344"/>
        <end position="363"/>
    </location>
</feature>
<dbReference type="PANTHER" id="PTHR23523">
    <property type="match status" value="1"/>
</dbReference>
<name>A0A654D968_SPHMU</name>
<dbReference type="InterPro" id="IPR020846">
    <property type="entry name" value="MFS_dom"/>
</dbReference>
<gene>
    <name evidence="6" type="primary">yeaN</name>
    <name evidence="6" type="ORF">SPHINGO8BC_51674</name>
</gene>
<dbReference type="EMBL" id="CABWMV010000024">
    <property type="protein sequence ID" value="VXD01106.1"/>
    <property type="molecule type" value="Genomic_DNA"/>
</dbReference>
<feature type="domain" description="Major facilitator superfamily (MFS) profile" evidence="5">
    <location>
        <begin position="18"/>
        <end position="399"/>
    </location>
</feature>
<dbReference type="InterPro" id="IPR011701">
    <property type="entry name" value="MFS"/>
</dbReference>
<feature type="transmembrane region" description="Helical" evidence="4">
    <location>
        <begin position="174"/>
        <end position="193"/>
    </location>
</feature>
<dbReference type="Pfam" id="PF07690">
    <property type="entry name" value="MFS_1"/>
    <property type="match status" value="1"/>
</dbReference>
<feature type="transmembrane region" description="Helical" evidence="4">
    <location>
        <begin position="310"/>
        <end position="332"/>
    </location>
</feature>
<keyword evidence="3 4" id="KW-0472">Membrane</keyword>
<feature type="transmembrane region" description="Helical" evidence="4">
    <location>
        <begin position="257"/>
        <end position="278"/>
    </location>
</feature>